<dbReference type="AlphaFoldDB" id="A0A1Y3UFH9"/>
<dbReference type="InterPro" id="IPR050834">
    <property type="entry name" value="Glycosyltransf_2"/>
</dbReference>
<dbReference type="PANTHER" id="PTHR43685">
    <property type="entry name" value="GLYCOSYLTRANSFERASE"/>
    <property type="match status" value="1"/>
</dbReference>
<organism evidence="2 3">
    <name type="scientific">Limosilactobacillus reuteri</name>
    <name type="common">Lactobacillus reuteri</name>
    <dbReference type="NCBI Taxonomy" id="1598"/>
    <lineage>
        <taxon>Bacteria</taxon>
        <taxon>Bacillati</taxon>
        <taxon>Bacillota</taxon>
        <taxon>Bacilli</taxon>
        <taxon>Lactobacillales</taxon>
        <taxon>Lactobacillaceae</taxon>
        <taxon>Limosilactobacillus</taxon>
    </lineage>
</organism>
<protein>
    <recommendedName>
        <fullName evidence="1">Glycosyltransferase 2-like domain-containing protein</fullName>
    </recommendedName>
</protein>
<dbReference type="RefSeq" id="WP_087215360.1">
    <property type="nucleotide sequence ID" value="NZ_NFHN01000026.1"/>
</dbReference>
<accession>A0A1Y3UFH9</accession>
<feature type="domain" description="Glycosyltransferase 2-like" evidence="1">
    <location>
        <begin position="10"/>
        <end position="170"/>
    </location>
</feature>
<dbReference type="InterPro" id="IPR001173">
    <property type="entry name" value="Glyco_trans_2-like"/>
</dbReference>
<evidence type="ECO:0000313" key="2">
    <source>
        <dbReference type="EMBL" id="OUN46865.1"/>
    </source>
</evidence>
<reference evidence="3" key="1">
    <citation type="submission" date="2017-04" db="EMBL/GenBank/DDBJ databases">
        <title>Function of individual gut microbiota members based on whole genome sequencing of pure cultures obtained from chicken caecum.</title>
        <authorList>
            <person name="Medvecky M."/>
            <person name="Cejkova D."/>
            <person name="Polansky O."/>
            <person name="Karasova D."/>
            <person name="Kubasova T."/>
            <person name="Cizek A."/>
            <person name="Rychlik I."/>
        </authorList>
    </citation>
    <scope>NUCLEOTIDE SEQUENCE [LARGE SCALE GENOMIC DNA]</scope>
    <source>
        <strain evidence="3">An71</strain>
    </source>
</reference>
<dbReference type="SUPFAM" id="SSF53448">
    <property type="entry name" value="Nucleotide-diphospho-sugar transferases"/>
    <property type="match status" value="1"/>
</dbReference>
<gene>
    <name evidence="2" type="ORF">B5G22_07135</name>
</gene>
<dbReference type="InterPro" id="IPR029044">
    <property type="entry name" value="Nucleotide-diphossugar_trans"/>
</dbReference>
<dbReference type="Gene3D" id="3.90.550.10">
    <property type="entry name" value="Spore Coat Polysaccharide Biosynthesis Protein SpsA, Chain A"/>
    <property type="match status" value="1"/>
</dbReference>
<proteinExistence type="predicted"/>
<sequence>MNSKSEKAVIMMATYNGEENLRAQLDSLLGQSYKNWELIVSDDSSSDNTLRILMEYQKKEPRIKKILSNKLYHGPFANYFNVMFYVKENLKDKYQYFFYCDQDDIWEANKLSLQISKLKTKRNTPAFCYCDLKICDRKCNDTGDRMSHHIRVPFVNNPFNEFFKEQYVWGTAMCHNKALWDLIKVEPTRIVKNRVAHDSYISKYAAIYADIMYIATPLVNYRRIGNNVTETPRNYTLRQALSKLTKEIPKMITNAAMTYWDSLYLLKNILEPNDVSNDLYSCFSGNLIQKLKIIKKYNIMKNEKFFGKCSTFLIFYSGIYKKTSFFKNN</sequence>
<evidence type="ECO:0000313" key="3">
    <source>
        <dbReference type="Proteomes" id="UP000195868"/>
    </source>
</evidence>
<evidence type="ECO:0000259" key="1">
    <source>
        <dbReference type="Pfam" id="PF00535"/>
    </source>
</evidence>
<dbReference type="PANTHER" id="PTHR43685:SF2">
    <property type="entry name" value="GLYCOSYLTRANSFERASE 2-LIKE DOMAIN-CONTAINING PROTEIN"/>
    <property type="match status" value="1"/>
</dbReference>
<dbReference type="EMBL" id="NFHN01000026">
    <property type="protein sequence ID" value="OUN46865.1"/>
    <property type="molecule type" value="Genomic_DNA"/>
</dbReference>
<dbReference type="Proteomes" id="UP000195868">
    <property type="component" value="Unassembled WGS sequence"/>
</dbReference>
<dbReference type="Pfam" id="PF00535">
    <property type="entry name" value="Glycos_transf_2"/>
    <property type="match status" value="1"/>
</dbReference>
<comment type="caution">
    <text evidence="2">The sequence shown here is derived from an EMBL/GenBank/DDBJ whole genome shotgun (WGS) entry which is preliminary data.</text>
</comment>
<name>A0A1Y3UFH9_LIMRT</name>